<sequence>MNTIANHLRRLKKITTQIPVKFVKKMRLATIQEGIFKGFCSSATFRGTNAIFLRRSAGAMSR</sequence>
<reference evidence="2" key="1">
    <citation type="submission" date="2016-10" db="EMBL/GenBank/DDBJ databases">
        <authorList>
            <person name="Varghese N."/>
            <person name="Submissions S."/>
        </authorList>
    </citation>
    <scope>NUCLEOTIDE SEQUENCE [LARGE SCALE GENOMIC DNA]</scope>
    <source>
        <strain evidence="2">DSM 24740</strain>
    </source>
</reference>
<evidence type="ECO:0000313" key="1">
    <source>
        <dbReference type="EMBL" id="SER08534.1"/>
    </source>
</evidence>
<name>A0A1H9LAV5_9BACT</name>
<protein>
    <submittedName>
        <fullName evidence="1">Uncharacterized protein</fullName>
    </submittedName>
</protein>
<gene>
    <name evidence="1" type="ORF">SAMN05444359_12379</name>
</gene>
<dbReference type="EMBL" id="FOFB01000023">
    <property type="protein sequence ID" value="SER08534.1"/>
    <property type="molecule type" value="Genomic_DNA"/>
</dbReference>
<keyword evidence="2" id="KW-1185">Reference proteome</keyword>
<dbReference type="AlphaFoldDB" id="A0A1H9LAV5"/>
<dbReference type="InParanoid" id="A0A1H9LAV5"/>
<proteinExistence type="predicted"/>
<organism evidence="1 2">
    <name type="scientific">Neolewinella agarilytica</name>
    <dbReference type="NCBI Taxonomy" id="478744"/>
    <lineage>
        <taxon>Bacteria</taxon>
        <taxon>Pseudomonadati</taxon>
        <taxon>Bacteroidota</taxon>
        <taxon>Saprospiria</taxon>
        <taxon>Saprospirales</taxon>
        <taxon>Lewinellaceae</taxon>
        <taxon>Neolewinella</taxon>
    </lineage>
</organism>
<dbReference type="Proteomes" id="UP000199021">
    <property type="component" value="Unassembled WGS sequence"/>
</dbReference>
<evidence type="ECO:0000313" key="2">
    <source>
        <dbReference type="Proteomes" id="UP000199021"/>
    </source>
</evidence>
<accession>A0A1H9LAV5</accession>